<dbReference type="Pfam" id="PF02515">
    <property type="entry name" value="CoA_transf_3"/>
    <property type="match status" value="1"/>
</dbReference>
<reference evidence="2 3" key="1">
    <citation type="submission" date="2016-03" db="EMBL/GenBank/DDBJ databases">
        <title>Comparative genomics of Pseudogymnoascus destructans, the fungus causing white-nose syndrome of bats.</title>
        <authorList>
            <person name="Palmer J.M."/>
            <person name="Drees K.P."/>
            <person name="Foster J.T."/>
            <person name="Lindner D.L."/>
        </authorList>
    </citation>
    <scope>NUCLEOTIDE SEQUENCE [LARGE SCALE GENOMIC DNA]</scope>
    <source>
        <strain evidence="2 3">UAMH 10579</strain>
    </source>
</reference>
<evidence type="ECO:0000256" key="1">
    <source>
        <dbReference type="ARBA" id="ARBA00008383"/>
    </source>
</evidence>
<dbReference type="Proteomes" id="UP000091956">
    <property type="component" value="Unassembled WGS sequence"/>
</dbReference>
<comment type="similarity">
    <text evidence="1">Belongs to the CoA-transferase III family.</text>
</comment>
<dbReference type="PANTHER" id="PTHR48229">
    <property type="entry name" value="CAIB/BAIF FAMILY ENZYME (AFU_ORTHOLOGUE AFUA_1G05360)-RELATED"/>
    <property type="match status" value="1"/>
</dbReference>
<gene>
    <name evidence="2" type="ORF">VE01_03503</name>
</gene>
<dbReference type="InterPro" id="IPR052985">
    <property type="entry name" value="CoA-trans_III_biosynth/detox"/>
</dbReference>
<dbReference type="InterPro" id="IPR023606">
    <property type="entry name" value="CoA-Trfase_III_dom_1_sf"/>
</dbReference>
<proteinExistence type="inferred from homology"/>
<dbReference type="AlphaFoldDB" id="A0A1B8GRT4"/>
<dbReference type="RefSeq" id="XP_018132268.2">
    <property type="nucleotide sequence ID" value="XM_018272992.2"/>
</dbReference>
<dbReference type="SUPFAM" id="SSF89796">
    <property type="entry name" value="CoA-transferase family III (CaiB/BaiF)"/>
    <property type="match status" value="2"/>
</dbReference>
<dbReference type="GO" id="GO:0003824">
    <property type="term" value="F:catalytic activity"/>
    <property type="evidence" value="ECO:0007669"/>
    <property type="project" value="InterPro"/>
</dbReference>
<dbReference type="Gene3D" id="3.40.50.10540">
    <property type="entry name" value="Crotonobetainyl-coa:carnitine coa-transferase, domain 1"/>
    <property type="match status" value="1"/>
</dbReference>
<keyword evidence="3" id="KW-1185">Reference proteome</keyword>
<sequence length="622" mass="70255">MLYIAQRLSLSYRLLLYFRYRHHNSLPLSIIKFRVPFIRSVTESPPSLCRYSPSIYESSMTSLNFEGYSPRVEAGSIFDRLCDLGEELNLPKRYKALAKNVKFTSEKDTIYFPIPFKETETTSALKAVEALVATSLANLKYGESSRKIEINLEQTTCFLFQTYLSTIDGLGKYDVGIKAKLKDTDLFQAQSDPYRRMSANLYATKTPETYFHIHGSLEANTTLQMIGLPPFRPDLKTIEDISECIESHVQQFTIEELETKNKELRQAGVTAHKHEDFIATPHGKLNNDLPPWSVVPLETTTPPIPLFQDAPGAKPRVLSGIKVLELCRIIAGPVITRILAEYGADVLKVTSPNLPDVPFFQVDVNFGKQCANIDLKSVEGRKIFDKLLLEADVVVDGYRPGALEKLGYGAKALTDLALKRGKGFVYVNENCFGYEGEWAYRPGWQQIADCATGIAWAQGKFMGLQEPVIPPFPISDYGTGVMGAIAALTGLYHRAVSGGSWHGRVSLMHYDLLLFRVGQYSEEIQAQLRARQTEDFFELRHNHSVDQISGTVVKQMRKQYPWLFDQERYRERWVSKGWDAEVSAIKPVASIEGLELSFKRASRPNGSDEPGWEFLEEDTRLL</sequence>
<organism evidence="2 3">
    <name type="scientific">Pseudogymnoascus verrucosus</name>
    <dbReference type="NCBI Taxonomy" id="342668"/>
    <lineage>
        <taxon>Eukaryota</taxon>
        <taxon>Fungi</taxon>
        <taxon>Dikarya</taxon>
        <taxon>Ascomycota</taxon>
        <taxon>Pezizomycotina</taxon>
        <taxon>Leotiomycetes</taxon>
        <taxon>Thelebolales</taxon>
        <taxon>Thelebolaceae</taxon>
        <taxon>Pseudogymnoascus</taxon>
    </lineage>
</organism>
<evidence type="ECO:0000313" key="2">
    <source>
        <dbReference type="EMBL" id="OBT98535.2"/>
    </source>
</evidence>
<dbReference type="PANTHER" id="PTHR48229:SF1">
    <property type="entry name" value="ALPHA METHYLACYL-COA RACEMASE-RELATED"/>
    <property type="match status" value="1"/>
</dbReference>
<accession>A0A1B8GRT4</accession>
<evidence type="ECO:0000313" key="3">
    <source>
        <dbReference type="Proteomes" id="UP000091956"/>
    </source>
</evidence>
<name>A0A1B8GRT4_9PEZI</name>
<dbReference type="EMBL" id="KV460216">
    <property type="protein sequence ID" value="OBT98535.2"/>
    <property type="molecule type" value="Genomic_DNA"/>
</dbReference>
<evidence type="ECO:0008006" key="4">
    <source>
        <dbReference type="Google" id="ProtNLM"/>
    </source>
</evidence>
<dbReference type="GeneID" id="28836889"/>
<dbReference type="InterPro" id="IPR003673">
    <property type="entry name" value="CoA-Trfase_fam_III"/>
</dbReference>
<dbReference type="STRING" id="342668.A0A1B8GRT4"/>
<protein>
    <recommendedName>
        <fullName evidence="4">CAIB/BAIF family enzyme</fullName>
    </recommendedName>
</protein>
<reference evidence="3" key="2">
    <citation type="journal article" date="2018" name="Nat. Commun.">
        <title>Extreme sensitivity to ultraviolet light in the fungal pathogen causing white-nose syndrome of bats.</title>
        <authorList>
            <person name="Palmer J.M."/>
            <person name="Drees K.P."/>
            <person name="Foster J.T."/>
            <person name="Lindner D.L."/>
        </authorList>
    </citation>
    <scope>NUCLEOTIDE SEQUENCE [LARGE SCALE GENOMIC DNA]</scope>
    <source>
        <strain evidence="3">UAMH 10579</strain>
    </source>
</reference>